<dbReference type="RefSeq" id="WP_277276083.1">
    <property type="nucleotide sequence ID" value="NZ_JAROCY010000005.1"/>
</dbReference>
<sequence>MILKLLELALLASLAVRLLTGKWPWELFRSDARSVAEQRARNLLGVAPAAGRDEIVDAHRKLIARVHPDRGGTSEAVHEANAARDILLARLGEKSRSATSRGA</sequence>
<evidence type="ECO:0000313" key="2">
    <source>
        <dbReference type="EMBL" id="MDF8332879.1"/>
    </source>
</evidence>
<feature type="domain" description="J" evidence="1">
    <location>
        <begin position="39"/>
        <end position="103"/>
    </location>
</feature>
<evidence type="ECO:0000313" key="3">
    <source>
        <dbReference type="Proteomes" id="UP001222770"/>
    </source>
</evidence>
<keyword evidence="3" id="KW-1185">Reference proteome</keyword>
<evidence type="ECO:0000259" key="1">
    <source>
        <dbReference type="PROSITE" id="PS50076"/>
    </source>
</evidence>
<dbReference type="Gene3D" id="1.10.287.110">
    <property type="entry name" value="DnaJ domain"/>
    <property type="match status" value="1"/>
</dbReference>
<dbReference type="InterPro" id="IPR001623">
    <property type="entry name" value="DnaJ_domain"/>
</dbReference>
<dbReference type="Proteomes" id="UP001222770">
    <property type="component" value="Unassembled WGS sequence"/>
</dbReference>
<name>A0ABT6CG25_9SPHN</name>
<proteinExistence type="predicted"/>
<dbReference type="SUPFAM" id="SSF46565">
    <property type="entry name" value="Chaperone J-domain"/>
    <property type="match status" value="1"/>
</dbReference>
<accession>A0ABT6CG25</accession>
<protein>
    <submittedName>
        <fullName evidence="2">Molecular chaperone DnaJ</fullName>
    </submittedName>
</protein>
<reference evidence="2 3" key="1">
    <citation type="submission" date="2023-03" db="EMBL/GenBank/DDBJ databases">
        <title>Novosphingobium cyanobacteriorum sp. nov., isolated from a eutrophic reservoir during the Microcystis bloom period.</title>
        <authorList>
            <person name="Kang M."/>
            <person name="Le V."/>
            <person name="Ko S.-R."/>
            <person name="Lee S.-A."/>
            <person name="Ahn C.-Y."/>
        </authorList>
    </citation>
    <scope>NUCLEOTIDE SEQUENCE [LARGE SCALE GENOMIC DNA]</scope>
    <source>
        <strain evidence="2 3">HBC54</strain>
    </source>
</reference>
<dbReference type="InterPro" id="IPR036869">
    <property type="entry name" value="J_dom_sf"/>
</dbReference>
<organism evidence="2 3">
    <name type="scientific">Novosphingobium cyanobacteriorum</name>
    <dbReference type="NCBI Taxonomy" id="3024215"/>
    <lineage>
        <taxon>Bacteria</taxon>
        <taxon>Pseudomonadati</taxon>
        <taxon>Pseudomonadota</taxon>
        <taxon>Alphaproteobacteria</taxon>
        <taxon>Sphingomonadales</taxon>
        <taxon>Sphingomonadaceae</taxon>
        <taxon>Novosphingobium</taxon>
    </lineage>
</organism>
<comment type="caution">
    <text evidence="2">The sequence shown here is derived from an EMBL/GenBank/DDBJ whole genome shotgun (WGS) entry which is preliminary data.</text>
</comment>
<dbReference type="CDD" id="cd06257">
    <property type="entry name" value="DnaJ"/>
    <property type="match status" value="1"/>
</dbReference>
<dbReference type="EMBL" id="JAROCY010000005">
    <property type="protein sequence ID" value="MDF8332879.1"/>
    <property type="molecule type" value="Genomic_DNA"/>
</dbReference>
<dbReference type="PROSITE" id="PS50076">
    <property type="entry name" value="DNAJ_2"/>
    <property type="match status" value="1"/>
</dbReference>
<gene>
    <name evidence="2" type="ORF">POM99_06690</name>
</gene>